<reference evidence="3 4" key="1">
    <citation type="journal article" date="2015" name="Genome Announc.">
        <title>Expanding the biotechnology potential of lactobacilli through comparative genomics of 213 strains and associated genera.</title>
        <authorList>
            <person name="Sun Z."/>
            <person name="Harris H.M."/>
            <person name="McCann A."/>
            <person name="Guo C."/>
            <person name="Argimon S."/>
            <person name="Zhang W."/>
            <person name="Yang X."/>
            <person name="Jeffery I.B."/>
            <person name="Cooney J.C."/>
            <person name="Kagawa T.F."/>
            <person name="Liu W."/>
            <person name="Song Y."/>
            <person name="Salvetti E."/>
            <person name="Wrobel A."/>
            <person name="Rasinkangas P."/>
            <person name="Parkhill J."/>
            <person name="Rea M.C."/>
            <person name="O'Sullivan O."/>
            <person name="Ritari J."/>
            <person name="Douillard F.P."/>
            <person name="Paul Ross R."/>
            <person name="Yang R."/>
            <person name="Briner A.E."/>
            <person name="Felis G.E."/>
            <person name="de Vos W.M."/>
            <person name="Barrangou R."/>
            <person name="Klaenhammer T.R."/>
            <person name="Caufield P.W."/>
            <person name="Cui Y."/>
            <person name="Zhang H."/>
            <person name="O'Toole P.W."/>
        </authorList>
    </citation>
    <scope>NUCLEOTIDE SEQUENCE [LARGE SCALE GENOMIC DNA]</scope>
    <source>
        <strain evidence="3 4">DSM 7090</strain>
    </source>
</reference>
<comment type="caution">
    <text evidence="3">The sequence shown here is derived from an EMBL/GenBank/DDBJ whole genome shotgun (WGS) entry which is preliminary data.</text>
</comment>
<keyword evidence="2" id="KW-0560">Oxidoreductase</keyword>
<protein>
    <submittedName>
        <fullName evidence="3">Glycine sarcosine betaine reductase B</fullName>
    </submittedName>
</protein>
<dbReference type="RefSeq" id="WP_003148508.1">
    <property type="nucleotide sequence ID" value="NZ_JQCP01000001.1"/>
</dbReference>
<dbReference type="GeneID" id="84904201"/>
<name>A0ABR5Q2T1_9ACTN</name>
<proteinExistence type="predicted"/>
<evidence type="ECO:0000313" key="4">
    <source>
        <dbReference type="Proteomes" id="UP000051927"/>
    </source>
</evidence>
<dbReference type="InterPro" id="IPR010187">
    <property type="entry name" value="Various_sel_PB"/>
</dbReference>
<evidence type="ECO:0000256" key="2">
    <source>
        <dbReference type="ARBA" id="ARBA00023002"/>
    </source>
</evidence>
<dbReference type="Proteomes" id="UP000051927">
    <property type="component" value="Unassembled WGS sequence"/>
</dbReference>
<gene>
    <name evidence="3" type="ORF">IV60_GL000148</name>
</gene>
<dbReference type="InterPro" id="IPR048083">
    <property type="entry name" value="GrdB-like"/>
</dbReference>
<sequence>MKIVMVFDQIQAGAGIKDDHMVPLGLMKGAVGPAIMMEPYLKTYNGQVLACLYCGDGYYAENKQECLRKYCAMVEKIKPDVVMCGPAFDYLGFGRMAAEVAQAIQKAGVAQAFAALSAENEETIAAFKDCVPLVKVPKKGGVGLDASLRAMCEIAHALYTGADIQPFKQTYCF</sequence>
<dbReference type="NCBIfam" id="NF041545">
    <property type="entry name" value="GrdB_like_no_Se"/>
    <property type="match status" value="1"/>
</dbReference>
<evidence type="ECO:0000256" key="1">
    <source>
        <dbReference type="ARBA" id="ARBA00022933"/>
    </source>
</evidence>
<accession>A0ABR5Q2T1</accession>
<keyword evidence="4" id="KW-1185">Reference proteome</keyword>
<keyword evidence="1" id="KW-0712">Selenocysteine</keyword>
<dbReference type="EMBL" id="JQCP01000001">
    <property type="protein sequence ID" value="KRO02974.1"/>
    <property type="molecule type" value="Genomic_DNA"/>
</dbReference>
<dbReference type="Pfam" id="PF07355">
    <property type="entry name" value="GRDB"/>
    <property type="match status" value="1"/>
</dbReference>
<evidence type="ECO:0000313" key="3">
    <source>
        <dbReference type="EMBL" id="KRO02974.1"/>
    </source>
</evidence>
<organism evidence="3 4">
    <name type="scientific">Lancefieldella rimae</name>
    <dbReference type="NCBI Taxonomy" id="1383"/>
    <lineage>
        <taxon>Bacteria</taxon>
        <taxon>Bacillati</taxon>
        <taxon>Actinomycetota</taxon>
        <taxon>Coriobacteriia</taxon>
        <taxon>Coriobacteriales</taxon>
        <taxon>Atopobiaceae</taxon>
        <taxon>Lancefieldella</taxon>
    </lineage>
</organism>